<dbReference type="Proteomes" id="UP000271098">
    <property type="component" value="Unassembled WGS sequence"/>
</dbReference>
<dbReference type="AlphaFoldDB" id="A0A183DSL0"/>
<proteinExistence type="predicted"/>
<accession>A0A183DSL0</accession>
<sequence length="195" mass="22174">MVVTMILEFACFKSKDVQDINPDYFNGFVFPTSLCNRPDVVVRVAVLPYQAFRSAQIATELSKTAVVSFDIEPVLAPQKLEWRKRDRLQHERTVWEKAGVPVEGGIVINGNGDPRPLLWWARWMISMCHFLPPFDSASYYPSESKWGDNATVEIGVVLVGGTGVSVFHQIEDEEFRDFGFFRLKVTVCINYSDAF</sequence>
<reference evidence="3" key="1">
    <citation type="submission" date="2016-06" db="UniProtKB">
        <authorList>
            <consortium name="WormBaseParasite"/>
        </authorList>
    </citation>
    <scope>IDENTIFICATION</scope>
</reference>
<reference evidence="1 2" key="2">
    <citation type="submission" date="2018-11" db="EMBL/GenBank/DDBJ databases">
        <authorList>
            <consortium name="Pathogen Informatics"/>
        </authorList>
    </citation>
    <scope>NUCLEOTIDE SEQUENCE [LARGE SCALE GENOMIC DNA]</scope>
</reference>
<evidence type="ECO:0000313" key="2">
    <source>
        <dbReference type="Proteomes" id="UP000271098"/>
    </source>
</evidence>
<evidence type="ECO:0000313" key="1">
    <source>
        <dbReference type="EMBL" id="VDN19128.1"/>
    </source>
</evidence>
<organism evidence="3">
    <name type="scientific">Gongylonema pulchrum</name>
    <dbReference type="NCBI Taxonomy" id="637853"/>
    <lineage>
        <taxon>Eukaryota</taxon>
        <taxon>Metazoa</taxon>
        <taxon>Ecdysozoa</taxon>
        <taxon>Nematoda</taxon>
        <taxon>Chromadorea</taxon>
        <taxon>Rhabditida</taxon>
        <taxon>Spirurina</taxon>
        <taxon>Spiruromorpha</taxon>
        <taxon>Spiruroidea</taxon>
        <taxon>Gongylonematidae</taxon>
        <taxon>Gongylonema</taxon>
    </lineage>
</organism>
<dbReference type="WBParaSite" id="GPUH_0001171501-mRNA-1">
    <property type="protein sequence ID" value="GPUH_0001171501-mRNA-1"/>
    <property type="gene ID" value="GPUH_0001171501"/>
</dbReference>
<name>A0A183DSL0_9BILA</name>
<protein>
    <submittedName>
        <fullName evidence="3">PHR domain-containing protein</fullName>
    </submittedName>
</protein>
<evidence type="ECO:0000313" key="3">
    <source>
        <dbReference type="WBParaSite" id="GPUH_0001171501-mRNA-1"/>
    </source>
</evidence>
<gene>
    <name evidence="1" type="ORF">GPUH_LOCUS11701</name>
</gene>
<keyword evidence="2" id="KW-1185">Reference proteome</keyword>
<dbReference type="EMBL" id="UYRT01078739">
    <property type="protein sequence ID" value="VDN19128.1"/>
    <property type="molecule type" value="Genomic_DNA"/>
</dbReference>